<evidence type="ECO:0000313" key="4">
    <source>
        <dbReference type="EMBL" id="GJS68856.1"/>
    </source>
</evidence>
<keyword evidence="1" id="KW-0863">Zinc-finger</keyword>
<protein>
    <submittedName>
        <fullName evidence="4">Retrovirus-related pol polyprotein from transposon TNT 1-94</fullName>
    </submittedName>
</protein>
<reference evidence="4" key="1">
    <citation type="journal article" date="2022" name="Int. J. Mol. Sci.">
        <title>Draft Genome of Tanacetum Coccineum: Genomic Comparison of Closely Related Tanacetum-Family Plants.</title>
        <authorList>
            <person name="Yamashiro T."/>
            <person name="Shiraishi A."/>
            <person name="Nakayama K."/>
            <person name="Satake H."/>
        </authorList>
    </citation>
    <scope>NUCLEOTIDE SEQUENCE</scope>
</reference>
<keyword evidence="5" id="KW-1185">Reference proteome</keyword>
<dbReference type="SUPFAM" id="SSF57756">
    <property type="entry name" value="Retrovirus zinc finger-like domains"/>
    <property type="match status" value="1"/>
</dbReference>
<dbReference type="InterPro" id="IPR001878">
    <property type="entry name" value="Znf_CCHC"/>
</dbReference>
<proteinExistence type="predicted"/>
<evidence type="ECO:0000256" key="2">
    <source>
        <dbReference type="SAM" id="MobiDB-lite"/>
    </source>
</evidence>
<dbReference type="EMBL" id="BQNB010009821">
    <property type="protein sequence ID" value="GJS68856.1"/>
    <property type="molecule type" value="Genomic_DNA"/>
</dbReference>
<reference evidence="4" key="2">
    <citation type="submission" date="2022-01" db="EMBL/GenBank/DDBJ databases">
        <authorList>
            <person name="Yamashiro T."/>
            <person name="Shiraishi A."/>
            <person name="Satake H."/>
            <person name="Nakayama K."/>
        </authorList>
    </citation>
    <scope>NUCLEOTIDE SEQUENCE</scope>
</reference>
<sequence>MVVDLTNPTVPILESLSKMTGNAKEMWERIKRLMHGSEITTHVRYSRLMDEFDKFASKEGESLDSVHERLTPLVNILDRNNVRPIPVAINKKFLNCLQPKWSKYVTMCREVIMEYLVNISKRRAFWSLNEDILKITILKTNTPYPSRKIRLVDYDDEYQGELQGDSQEDKLTTAMMLLARAISQKFSTLTNNRLRVSSNTRNQAVVQDGRVDIQTKNASYGGNANKNVGRNRTQGFNAGDESNQIIQRVPRTETTPSKANVQCYNCNEKGHYARECQKPKVRDSKFFREQMLLAMKDEARSNLSNEENDFMLDTSNGQELEELMAAVMLMARLQPADENVETVPSYDAKAVSQVHASSKVHEQVSHGKRKTIIQTMDDDQIDSNIIFDDPFVENNGGMSEHDTTAHDEYRKIQMLAYNVQREAENQKRLNNELIKQKRFATTGT</sequence>
<dbReference type="InterPro" id="IPR036875">
    <property type="entry name" value="Znf_CCHC_sf"/>
</dbReference>
<keyword evidence="1" id="KW-0862">Zinc</keyword>
<dbReference type="Proteomes" id="UP001151760">
    <property type="component" value="Unassembled WGS sequence"/>
</dbReference>
<dbReference type="Gene3D" id="4.10.60.10">
    <property type="entry name" value="Zinc finger, CCHC-type"/>
    <property type="match status" value="1"/>
</dbReference>
<evidence type="ECO:0000313" key="5">
    <source>
        <dbReference type="Proteomes" id="UP001151760"/>
    </source>
</evidence>
<evidence type="ECO:0000259" key="3">
    <source>
        <dbReference type="PROSITE" id="PS50158"/>
    </source>
</evidence>
<evidence type="ECO:0000256" key="1">
    <source>
        <dbReference type="PROSITE-ProRule" id="PRU00047"/>
    </source>
</evidence>
<feature type="region of interest" description="Disordered" evidence="2">
    <location>
        <begin position="216"/>
        <end position="256"/>
    </location>
</feature>
<accession>A0ABQ4XUT7</accession>
<comment type="caution">
    <text evidence="4">The sequence shown here is derived from an EMBL/GenBank/DDBJ whole genome shotgun (WGS) entry which is preliminary data.</text>
</comment>
<dbReference type="SMART" id="SM00343">
    <property type="entry name" value="ZnF_C2HC"/>
    <property type="match status" value="1"/>
</dbReference>
<gene>
    <name evidence="4" type="ORF">Tco_0683421</name>
</gene>
<organism evidence="4 5">
    <name type="scientific">Tanacetum coccineum</name>
    <dbReference type="NCBI Taxonomy" id="301880"/>
    <lineage>
        <taxon>Eukaryota</taxon>
        <taxon>Viridiplantae</taxon>
        <taxon>Streptophyta</taxon>
        <taxon>Embryophyta</taxon>
        <taxon>Tracheophyta</taxon>
        <taxon>Spermatophyta</taxon>
        <taxon>Magnoliopsida</taxon>
        <taxon>eudicotyledons</taxon>
        <taxon>Gunneridae</taxon>
        <taxon>Pentapetalae</taxon>
        <taxon>asterids</taxon>
        <taxon>campanulids</taxon>
        <taxon>Asterales</taxon>
        <taxon>Asteraceae</taxon>
        <taxon>Asteroideae</taxon>
        <taxon>Anthemideae</taxon>
        <taxon>Anthemidinae</taxon>
        <taxon>Tanacetum</taxon>
    </lineage>
</organism>
<feature type="domain" description="CCHC-type" evidence="3">
    <location>
        <begin position="263"/>
        <end position="278"/>
    </location>
</feature>
<name>A0ABQ4XUT7_9ASTR</name>
<dbReference type="PROSITE" id="PS50158">
    <property type="entry name" value="ZF_CCHC"/>
    <property type="match status" value="1"/>
</dbReference>
<keyword evidence="1" id="KW-0479">Metal-binding</keyword>
<dbReference type="Pfam" id="PF00098">
    <property type="entry name" value="zf-CCHC"/>
    <property type="match status" value="1"/>
</dbReference>